<accession>A0A381QHG9</accession>
<dbReference type="GO" id="GO:0005524">
    <property type="term" value="F:ATP binding"/>
    <property type="evidence" value="ECO:0007669"/>
    <property type="project" value="InterPro"/>
</dbReference>
<dbReference type="Gene3D" id="3.40.50.300">
    <property type="entry name" value="P-loop containing nucleotide triphosphate hydrolases"/>
    <property type="match status" value="1"/>
</dbReference>
<proteinExistence type="inferred from homology"/>
<dbReference type="EMBL" id="UINC01001331">
    <property type="protein sequence ID" value="SUZ77839.1"/>
    <property type="molecule type" value="Genomic_DNA"/>
</dbReference>
<protein>
    <recommendedName>
        <fullName evidence="2">ArsA/GET3 Anion-transporting ATPase-like domain-containing protein</fullName>
    </recommendedName>
</protein>
<dbReference type="Pfam" id="PF02374">
    <property type="entry name" value="ArsA_ATPase"/>
    <property type="match status" value="1"/>
</dbReference>
<dbReference type="PANTHER" id="PTHR10803:SF3">
    <property type="entry name" value="ATPASE GET3"/>
    <property type="match status" value="1"/>
</dbReference>
<evidence type="ECO:0000313" key="3">
    <source>
        <dbReference type="EMBL" id="SUZ77839.1"/>
    </source>
</evidence>
<sequence length="261" mass="29235">MAGLDALELDPDNTVDAHMREVSSALHELMPVNLHKEIDKHMLLSRGAPGMQEAALLERIAEIVEEGINEYDLIVFDTAPSGHTARLMVLPEMMTAWTEGLIKRREKADRFAEFVRDLGRDSTMAEKTVGVADTMEQEKESKIRRILHRRRHKFSGFRDRVSDEETTSFIIVLAAERLPVLETIELSEQLKRSGVNVGCLVVNKRAPANSGDFLDERRAQEEIHLSTLTDAIPLLPRHDIYLQAKDVVGLAAVATFSTAIS</sequence>
<dbReference type="InterPro" id="IPR027417">
    <property type="entry name" value="P-loop_NTPase"/>
</dbReference>
<evidence type="ECO:0000259" key="2">
    <source>
        <dbReference type="Pfam" id="PF02374"/>
    </source>
</evidence>
<dbReference type="GO" id="GO:0016887">
    <property type="term" value="F:ATP hydrolysis activity"/>
    <property type="evidence" value="ECO:0007669"/>
    <property type="project" value="InterPro"/>
</dbReference>
<dbReference type="AlphaFoldDB" id="A0A381QHG9"/>
<organism evidence="3">
    <name type="scientific">marine metagenome</name>
    <dbReference type="NCBI Taxonomy" id="408172"/>
    <lineage>
        <taxon>unclassified sequences</taxon>
        <taxon>metagenomes</taxon>
        <taxon>ecological metagenomes</taxon>
    </lineage>
</organism>
<name>A0A381QHG9_9ZZZZ</name>
<dbReference type="InterPro" id="IPR016300">
    <property type="entry name" value="ATPase_ArsA/GET3"/>
</dbReference>
<dbReference type="InterPro" id="IPR025723">
    <property type="entry name" value="ArsA/GET3_ATPase-like"/>
</dbReference>
<comment type="similarity">
    <text evidence="1">Belongs to the arsA ATPase family.</text>
</comment>
<evidence type="ECO:0000256" key="1">
    <source>
        <dbReference type="ARBA" id="ARBA00011040"/>
    </source>
</evidence>
<dbReference type="PANTHER" id="PTHR10803">
    <property type="entry name" value="ARSENICAL PUMP-DRIVING ATPASE ARSENITE-TRANSLOCATING ATPASE"/>
    <property type="match status" value="1"/>
</dbReference>
<dbReference type="CDD" id="cd02035">
    <property type="entry name" value="ArsA"/>
    <property type="match status" value="1"/>
</dbReference>
<dbReference type="SUPFAM" id="SSF52540">
    <property type="entry name" value="P-loop containing nucleoside triphosphate hydrolases"/>
    <property type="match status" value="1"/>
</dbReference>
<reference evidence="3" key="1">
    <citation type="submission" date="2018-05" db="EMBL/GenBank/DDBJ databases">
        <authorList>
            <person name="Lanie J.A."/>
            <person name="Ng W.-L."/>
            <person name="Kazmierczak K.M."/>
            <person name="Andrzejewski T.M."/>
            <person name="Davidsen T.M."/>
            <person name="Wayne K.J."/>
            <person name="Tettelin H."/>
            <person name="Glass J.I."/>
            <person name="Rusch D."/>
            <person name="Podicherti R."/>
            <person name="Tsui H.-C.T."/>
            <person name="Winkler M.E."/>
        </authorList>
    </citation>
    <scope>NUCLEOTIDE SEQUENCE</scope>
</reference>
<gene>
    <name evidence="3" type="ORF">METZ01_LOCUS30693</name>
</gene>
<feature type="domain" description="ArsA/GET3 Anion-transporting ATPase-like" evidence="2">
    <location>
        <begin position="4"/>
        <end position="260"/>
    </location>
</feature>